<dbReference type="Proteomes" id="UP000219369">
    <property type="component" value="Unassembled WGS sequence"/>
</dbReference>
<sequence>MTYNLNKELGIIKAEGFNK</sequence>
<evidence type="ECO:0000313" key="2">
    <source>
        <dbReference type="Proteomes" id="UP000219369"/>
    </source>
</evidence>
<dbReference type="AlphaFoldDB" id="A0A2H3TTK0"/>
<organism evidence="1 2">
    <name type="scientific">Fusarium oxysporum</name>
    <name type="common">Fusarium vascular wilt</name>
    <dbReference type="NCBI Taxonomy" id="5507"/>
    <lineage>
        <taxon>Eukaryota</taxon>
        <taxon>Fungi</taxon>
        <taxon>Dikarya</taxon>
        <taxon>Ascomycota</taxon>
        <taxon>Pezizomycotina</taxon>
        <taxon>Sordariomycetes</taxon>
        <taxon>Hypocreomycetidae</taxon>
        <taxon>Hypocreales</taxon>
        <taxon>Nectriaceae</taxon>
        <taxon>Fusarium</taxon>
        <taxon>Fusarium oxysporum species complex</taxon>
    </lineage>
</organism>
<protein>
    <submittedName>
        <fullName evidence="1">Uncharacterized protein</fullName>
    </submittedName>
</protein>
<accession>A0A2H3TTK0</accession>
<evidence type="ECO:0000313" key="1">
    <source>
        <dbReference type="EMBL" id="SCO91942.1"/>
    </source>
</evidence>
<reference evidence="2" key="1">
    <citation type="submission" date="2016-09" db="EMBL/GenBank/DDBJ databases">
        <authorList>
            <person name="Guldener U."/>
        </authorList>
    </citation>
    <scope>NUCLEOTIDE SEQUENCE [LARGE SCALE GENOMIC DNA]</scope>
    <source>
        <strain evidence="2">V64-1</strain>
    </source>
</reference>
<name>A0A2H3TTK0_FUSOX</name>
<gene>
    <name evidence="1" type="ORF">FRV6_16070</name>
</gene>
<proteinExistence type="predicted"/>
<dbReference type="EMBL" id="FMJY01000010">
    <property type="protein sequence ID" value="SCO91942.1"/>
    <property type="molecule type" value="Genomic_DNA"/>
</dbReference>